<evidence type="ECO:0000313" key="1">
    <source>
        <dbReference type="EMBL" id="KAI3353036.1"/>
    </source>
</evidence>
<protein>
    <submittedName>
        <fullName evidence="1">Uncharacterized protein</fullName>
    </submittedName>
</protein>
<organism evidence="1 2">
    <name type="scientific">Scortum barcoo</name>
    <name type="common">barcoo grunter</name>
    <dbReference type="NCBI Taxonomy" id="214431"/>
    <lineage>
        <taxon>Eukaryota</taxon>
        <taxon>Metazoa</taxon>
        <taxon>Chordata</taxon>
        <taxon>Craniata</taxon>
        <taxon>Vertebrata</taxon>
        <taxon>Euteleostomi</taxon>
        <taxon>Actinopterygii</taxon>
        <taxon>Neopterygii</taxon>
        <taxon>Teleostei</taxon>
        <taxon>Neoteleostei</taxon>
        <taxon>Acanthomorphata</taxon>
        <taxon>Eupercaria</taxon>
        <taxon>Centrarchiformes</taxon>
        <taxon>Terapontoidei</taxon>
        <taxon>Terapontidae</taxon>
        <taxon>Scortum</taxon>
    </lineage>
</organism>
<feature type="non-terminal residue" evidence="1">
    <location>
        <position position="76"/>
    </location>
</feature>
<proteinExistence type="predicted"/>
<dbReference type="Proteomes" id="UP000831701">
    <property type="component" value="Chromosome 23"/>
</dbReference>
<sequence>MDSRILCSFFTAAAPTLNRKAGSTEGGESPGRTCHPWRTSTPSGVGRRPPRLLRTPVSPATNCSACCRLADGSLAF</sequence>
<gene>
    <name evidence="1" type="ORF">L3Q82_019608</name>
</gene>
<name>A0ACB8VBL8_9TELE</name>
<keyword evidence="2" id="KW-1185">Reference proteome</keyword>
<reference evidence="1" key="1">
    <citation type="submission" date="2022-04" db="EMBL/GenBank/DDBJ databases">
        <title>Jade perch genome.</title>
        <authorList>
            <person name="Chao B."/>
        </authorList>
    </citation>
    <scope>NUCLEOTIDE SEQUENCE</scope>
    <source>
        <strain evidence="1">CB-2022</strain>
    </source>
</reference>
<comment type="caution">
    <text evidence="1">The sequence shown here is derived from an EMBL/GenBank/DDBJ whole genome shotgun (WGS) entry which is preliminary data.</text>
</comment>
<dbReference type="EMBL" id="CM041553">
    <property type="protein sequence ID" value="KAI3353036.1"/>
    <property type="molecule type" value="Genomic_DNA"/>
</dbReference>
<evidence type="ECO:0000313" key="2">
    <source>
        <dbReference type="Proteomes" id="UP000831701"/>
    </source>
</evidence>
<accession>A0ACB8VBL8</accession>